<dbReference type="InterPro" id="IPR029028">
    <property type="entry name" value="Alpha/beta_knot_MTases"/>
</dbReference>
<dbReference type="PANTHER" id="PTHR12029:SF11">
    <property type="entry name" value="METHYLTRANSFERASE TARBP1-RELATED"/>
    <property type="match status" value="1"/>
</dbReference>
<dbReference type="STRING" id="106549.A0A540M8W5"/>
<evidence type="ECO:0000256" key="11">
    <source>
        <dbReference type="SAM" id="MobiDB-lite"/>
    </source>
</evidence>
<dbReference type="GO" id="GO:0003723">
    <property type="term" value="F:RNA binding"/>
    <property type="evidence" value="ECO:0007669"/>
    <property type="project" value="UniProtKB-KW"/>
</dbReference>
<dbReference type="SUPFAM" id="SSF75217">
    <property type="entry name" value="alpha/beta knot"/>
    <property type="match status" value="1"/>
</dbReference>
<dbReference type="SUPFAM" id="SSF48371">
    <property type="entry name" value="ARM repeat"/>
    <property type="match status" value="1"/>
</dbReference>
<keyword evidence="5" id="KW-0007">Acetylation</keyword>
<feature type="region of interest" description="Disordered" evidence="11">
    <location>
        <begin position="51"/>
        <end position="77"/>
    </location>
</feature>
<dbReference type="InterPro" id="IPR045330">
    <property type="entry name" value="TRM3/TARBP1"/>
</dbReference>
<feature type="compositionally biased region" description="Polar residues" evidence="11">
    <location>
        <begin position="1590"/>
        <end position="1608"/>
    </location>
</feature>
<evidence type="ECO:0000256" key="10">
    <source>
        <dbReference type="ARBA" id="ARBA00093656"/>
    </source>
</evidence>
<evidence type="ECO:0000256" key="4">
    <source>
        <dbReference type="ARBA" id="ARBA00022884"/>
    </source>
</evidence>
<keyword evidence="2" id="KW-0808">Transferase</keyword>
<dbReference type="InterPro" id="IPR001537">
    <property type="entry name" value="SpoU_MeTrfase"/>
</dbReference>
<evidence type="ECO:0000313" key="14">
    <source>
        <dbReference type="Proteomes" id="UP000315295"/>
    </source>
</evidence>
<dbReference type="EC" id="2.1.1.34" evidence="8"/>
<dbReference type="InterPro" id="IPR044748">
    <property type="entry name" value="Trm3/TARBP1_C"/>
</dbReference>
<dbReference type="InterPro" id="IPR029026">
    <property type="entry name" value="tRNA_m1G_MTases_N"/>
</dbReference>
<evidence type="ECO:0000256" key="6">
    <source>
        <dbReference type="ARBA" id="ARBA00093266"/>
    </source>
</evidence>
<dbReference type="InterPro" id="IPR016024">
    <property type="entry name" value="ARM-type_fold"/>
</dbReference>
<feature type="compositionally biased region" description="Polar residues" evidence="11">
    <location>
        <begin position="1314"/>
        <end position="1332"/>
    </location>
</feature>
<evidence type="ECO:0000256" key="1">
    <source>
        <dbReference type="ARBA" id="ARBA00022603"/>
    </source>
</evidence>
<dbReference type="PANTHER" id="PTHR12029">
    <property type="entry name" value="RNA METHYLTRANSFERASE"/>
    <property type="match status" value="1"/>
</dbReference>
<comment type="function">
    <text evidence="7">S-adenosyl-L-methionine-dependent 2'-O-ribose methyltransferase that catalyzes the formation of 2'-O-methylguanosine at position 18 (Gm18) in a subset of tRNA. Selectively mediates Gm18 methylation of tRNAGln-TTG/CTG and tRNASer-TGA/GCT. Gm18 modification can enhance the stability of modified tRNAs.</text>
</comment>
<dbReference type="Gene3D" id="3.40.1280.10">
    <property type="match status" value="1"/>
</dbReference>
<name>A0A540M8W5_MALBA</name>
<dbReference type="GO" id="GO:0030488">
    <property type="term" value="P:tRNA methylation"/>
    <property type="evidence" value="ECO:0007669"/>
    <property type="project" value="InterPro"/>
</dbReference>
<dbReference type="Proteomes" id="UP000315295">
    <property type="component" value="Unassembled WGS sequence"/>
</dbReference>
<feature type="domain" description="tRNA/rRNA methyltransferase SpoU type" evidence="12">
    <location>
        <begin position="1675"/>
        <end position="1817"/>
    </location>
</feature>
<accession>A0A540M8W5</accession>
<feature type="compositionally biased region" description="Polar residues" evidence="11">
    <location>
        <begin position="51"/>
        <end position="64"/>
    </location>
</feature>
<reference evidence="13 14" key="1">
    <citation type="journal article" date="2019" name="G3 (Bethesda)">
        <title>Sequencing of a Wild Apple (Malus baccata) Genome Unravels the Differences Between Cultivated and Wild Apple Species Regarding Disease Resistance and Cold Tolerance.</title>
        <authorList>
            <person name="Chen X."/>
        </authorList>
    </citation>
    <scope>NUCLEOTIDE SEQUENCE [LARGE SCALE GENOMIC DNA]</scope>
    <source>
        <strain evidence="14">cv. Shandingzi</strain>
        <tissue evidence="13">Leaves</tissue>
    </source>
</reference>
<dbReference type="EMBL" id="VIEB01000322">
    <property type="protein sequence ID" value="TQD95197.1"/>
    <property type="molecule type" value="Genomic_DNA"/>
</dbReference>
<keyword evidence="14" id="KW-1185">Reference proteome</keyword>
<dbReference type="CDD" id="cd18091">
    <property type="entry name" value="SpoU-like_TRM3-like"/>
    <property type="match status" value="1"/>
</dbReference>
<evidence type="ECO:0000256" key="7">
    <source>
        <dbReference type="ARBA" id="ARBA00093361"/>
    </source>
</evidence>
<keyword evidence="1" id="KW-0489">Methyltransferase</keyword>
<evidence type="ECO:0000256" key="3">
    <source>
        <dbReference type="ARBA" id="ARBA00022691"/>
    </source>
</evidence>
<keyword evidence="3" id="KW-0949">S-adenosyl-L-methionine</keyword>
<gene>
    <name evidence="13" type="ORF">C1H46_019171</name>
</gene>
<evidence type="ECO:0000256" key="8">
    <source>
        <dbReference type="ARBA" id="ARBA00093594"/>
    </source>
</evidence>
<dbReference type="FunFam" id="3.40.1280.10:FF:000010">
    <property type="entry name" value="probable methyltransferase TARBP1"/>
    <property type="match status" value="1"/>
</dbReference>
<protein>
    <recommendedName>
        <fullName evidence="9">tRNA (guanosine(18)-2'-O)-methyltransferase TARBP1</fullName>
        <ecNumber evidence="8">2.1.1.34</ecNumber>
    </recommendedName>
    <alternativeName>
        <fullName evidence="10">TAR RNA-binding protein 1</fullName>
    </alternativeName>
</protein>
<proteinExistence type="predicted"/>
<sequence length="1827" mass="204077">MADKLEGFDTRAENEYWDGIKRGLVHKESLVRKQSLHMLKTALGINESGQAQSFSGGVSEAENQSRGDSGGSGGGMTKRELWADKEAKSLGVGKMCSPVESFLNSRQKWEAFVLLYEMLEEYGTHLVEAAWNFQISLLLQYSTTQSNGIVASSVSGEVLNQNLIESPGEIFSWLAILWERGFHHDNPQVRCLIMQSFLGIDWKNYGNHAKSVPRSFVLGPLMEGLNDPVHHKEFGVKRLYSSATIEGAARFLCQYTSCLNARTCIAFLINLARTAKVQSFGRVGLMCLAECISSAAGQVRTDNNESEGQWLEDVIPGMIQVESVPNDKVVLLDALRFLIESSKQHFNPNYRLRVCEKILESATSVVCACDLPLDILTHFISTFPWEFTDFGGSLRVKLQEWLMGCSKKNCNGNCCSTETKLLKGLHEFPSSFTVHYSVDSSITFDDEDLESWEFEAKRWARVLFLTCQEEYQLIPTLMFIQTHALDLCQENNNLDQIPVKFLIVTLSLVRELQMMQDRVAEYRSTVRTKSESRALELMDQFGHPDALNLYQKFTNVFILILKELVSLANLSCSIFSHANTTKMADASLPGSVKGKLGGPSQRRLSSSTTTAVLQGIISMKALATISSWCAQFIADASLDLAFNFMWEFYWKTVSSPVTDSETGAEISLAAYEALAPALTALVSMFSPKSLDLVKNNGNLFLSDGKPLLDSLVLSFLRNINNLLAIGVFVRTRRAVLMNWKWICLESLLSIPCYALKKGLHLEDNNFLLSGDTLRLIFTDLLESLENAGENSVLPMLRSVRLVLGLLSKGKSGSLVYSCDGVDAQMMWQLVQSSWILHVSCNKRKVAPIAALLSSVLHSSLFSDESMHMNDNAPGPLKWFVEKILEEGTKSPRTIRLAALHLTGLFLSYPRIIKYYVKELKLLSLHGSVAFDEDFEGELADNHDTRTEVSLLAKGPDPELTKEFINTELYARASVAVLFYKLADLSDMVGSPNENEDCHAALESGKMFLLELLDSAVNDKDLSKELYKKYSAIHRRKVRAWQMICILSRFICQDIVSEVSRCLHICLYMNNLPAVRQYLETFAINMYLKFPSLVGEQLVPVLRDYEMRPQALSSYVFIAANVILHASQAVQDKHLNELLPPIFPLLTSHHHSLRGFAQLLVYQVLCKLFPPLDSRASGTMTLEKRCFEDLKSYLAKNSDCVRLRASMGGFLDAYSPSSSVTPAGIFINRVEVGLLMGLRASMGGFLDAYSPSSSVTPAGIFINRVEALEFECVPVSLTEQVLNFLNDVREDLRSSMAKDAAAIKNESLRSDEDQNCTAIPSNANEGNSHTQQPKDISLDFQKKITLSKHEKHDIAVNSFFGNQDTYKPLEEMEKEDKLLAQVLQSRSQAMERERASRQQLILVASLLDRIPNLAGLARTCEALSSYVFIAANVILHASQAVQDKHLNELLPPIFPLLTSHHHSLRGFAQLLVYQVLCKLFPPLDSRASGTMTLEKRCFEDLKSYLAKNSDCVRLRASMGGFLDAYSPSSSVTPAGIFINRVEALEFECVPVSLTEQVLNFLNDVREDLRSSMAKDAAAIKNESLRSDEDQNCTAIPSNANEGNSHTQQPKDISLDFQKKITLSKHEKHDIAVNSFFGNQDTYKPLEEMEKEDKLLAQVLQSRSQAMERERASRQQLILVASLLDRIPNLAGLARTCEVFKASGLAVADANVVHDKQFQLISVTAEKWVPIIEVPVDSLKVFLERKKREGFSILGLEQTANSVPLDQYSFPKKTVLVLGREKEGIPVDIIHILDACIEIPQLGVVRSLNVHVSGAIALWEYTRQQRSSQ</sequence>
<evidence type="ECO:0000256" key="9">
    <source>
        <dbReference type="ARBA" id="ARBA00093636"/>
    </source>
</evidence>
<evidence type="ECO:0000256" key="2">
    <source>
        <dbReference type="ARBA" id="ARBA00022679"/>
    </source>
</evidence>
<feature type="region of interest" description="Disordered" evidence="11">
    <location>
        <begin position="1304"/>
        <end position="1332"/>
    </location>
</feature>
<evidence type="ECO:0000259" key="12">
    <source>
        <dbReference type="Pfam" id="PF00588"/>
    </source>
</evidence>
<comment type="catalytic activity">
    <reaction evidence="6">
        <text>guanosine(18) in tRNA + S-adenosyl-L-methionine = 2'-O-methylguanosine(18) in tRNA + S-adenosyl-L-homocysteine + H(+)</text>
        <dbReference type="Rhea" id="RHEA:20077"/>
        <dbReference type="Rhea" id="RHEA-COMP:10190"/>
        <dbReference type="Rhea" id="RHEA-COMP:10192"/>
        <dbReference type="ChEBI" id="CHEBI:15378"/>
        <dbReference type="ChEBI" id="CHEBI:57856"/>
        <dbReference type="ChEBI" id="CHEBI:59789"/>
        <dbReference type="ChEBI" id="CHEBI:74269"/>
        <dbReference type="ChEBI" id="CHEBI:74445"/>
        <dbReference type="EC" id="2.1.1.34"/>
    </reaction>
    <physiologicalReaction direction="left-to-right" evidence="6">
        <dbReference type="Rhea" id="RHEA:20078"/>
    </physiologicalReaction>
</comment>
<dbReference type="Pfam" id="PF00588">
    <property type="entry name" value="SpoU_methylase"/>
    <property type="match status" value="1"/>
</dbReference>
<feature type="region of interest" description="Disordered" evidence="11">
    <location>
        <begin position="1579"/>
        <end position="1608"/>
    </location>
</feature>
<dbReference type="GO" id="GO:0141100">
    <property type="term" value="F:tRNA (guanine(18)-2'-O)-methyltransferase activity"/>
    <property type="evidence" value="ECO:0007669"/>
    <property type="project" value="UniProtKB-EC"/>
</dbReference>
<organism evidence="13 14">
    <name type="scientific">Malus baccata</name>
    <name type="common">Siberian crab apple</name>
    <name type="synonym">Pyrus baccata</name>
    <dbReference type="NCBI Taxonomy" id="106549"/>
    <lineage>
        <taxon>Eukaryota</taxon>
        <taxon>Viridiplantae</taxon>
        <taxon>Streptophyta</taxon>
        <taxon>Embryophyta</taxon>
        <taxon>Tracheophyta</taxon>
        <taxon>Spermatophyta</taxon>
        <taxon>Magnoliopsida</taxon>
        <taxon>eudicotyledons</taxon>
        <taxon>Gunneridae</taxon>
        <taxon>Pentapetalae</taxon>
        <taxon>rosids</taxon>
        <taxon>fabids</taxon>
        <taxon>Rosales</taxon>
        <taxon>Rosaceae</taxon>
        <taxon>Amygdaloideae</taxon>
        <taxon>Maleae</taxon>
        <taxon>Malus</taxon>
    </lineage>
</organism>
<keyword evidence="4" id="KW-0694">RNA-binding</keyword>
<comment type="caution">
    <text evidence="13">The sequence shown here is derived from an EMBL/GenBank/DDBJ whole genome shotgun (WGS) entry which is preliminary data.</text>
</comment>
<evidence type="ECO:0000256" key="5">
    <source>
        <dbReference type="ARBA" id="ARBA00022990"/>
    </source>
</evidence>
<evidence type="ECO:0000313" key="13">
    <source>
        <dbReference type="EMBL" id="TQD95197.1"/>
    </source>
</evidence>